<organism evidence="2">
    <name type="scientific">hydrothermal vent metagenome</name>
    <dbReference type="NCBI Taxonomy" id="652676"/>
    <lineage>
        <taxon>unclassified sequences</taxon>
        <taxon>metagenomes</taxon>
        <taxon>ecological metagenomes</taxon>
    </lineage>
</organism>
<dbReference type="EMBL" id="CZQC01000042">
    <property type="protein sequence ID" value="CUS41413.1"/>
    <property type="molecule type" value="Genomic_DNA"/>
</dbReference>
<sequence>MDILEQLESKVLDAIYALETLRSERDNLTKELEEGCEELAQLRMKLADADTQLFEAAERLEHRDTALTALQQQLESAKKDNVRLAHEKSEQDAKIAALLEAIEQSVTA</sequence>
<evidence type="ECO:0000256" key="1">
    <source>
        <dbReference type="SAM" id="Coils"/>
    </source>
</evidence>
<accession>A0A160TCA8</accession>
<dbReference type="AlphaFoldDB" id="A0A160TCA8"/>
<reference evidence="2" key="1">
    <citation type="submission" date="2015-10" db="EMBL/GenBank/DDBJ databases">
        <authorList>
            <person name="Gilbert D.G."/>
        </authorList>
    </citation>
    <scope>NUCLEOTIDE SEQUENCE</scope>
</reference>
<protein>
    <submittedName>
        <fullName evidence="2">Uncharacterized protein</fullName>
    </submittedName>
</protein>
<keyword evidence="1" id="KW-0175">Coiled coil</keyword>
<gene>
    <name evidence="2" type="ORF">MGWOODY_Tha1281</name>
</gene>
<proteinExistence type="predicted"/>
<name>A0A160TCA8_9ZZZZ</name>
<feature type="coiled-coil region" evidence="1">
    <location>
        <begin position="4"/>
        <end position="87"/>
    </location>
</feature>
<evidence type="ECO:0000313" key="2">
    <source>
        <dbReference type="EMBL" id="CUS41413.1"/>
    </source>
</evidence>